<feature type="compositionally biased region" description="Basic and acidic residues" evidence="1">
    <location>
        <begin position="905"/>
        <end position="914"/>
    </location>
</feature>
<reference evidence="4" key="1">
    <citation type="submission" date="2022-03" db="EMBL/GenBank/DDBJ databases">
        <authorList>
            <person name="Lindestad O."/>
        </authorList>
    </citation>
    <scope>NUCLEOTIDE SEQUENCE</scope>
</reference>
<feature type="region of interest" description="Disordered" evidence="1">
    <location>
        <begin position="839"/>
        <end position="858"/>
    </location>
</feature>
<evidence type="ECO:0000259" key="3">
    <source>
        <dbReference type="Pfam" id="PF01826"/>
    </source>
</evidence>
<feature type="region of interest" description="Disordered" evidence="1">
    <location>
        <begin position="653"/>
        <end position="674"/>
    </location>
</feature>
<dbReference type="InterPro" id="IPR002919">
    <property type="entry name" value="TIL_dom"/>
</dbReference>
<keyword evidence="5" id="KW-1185">Reference proteome</keyword>
<dbReference type="Pfam" id="PF01826">
    <property type="entry name" value="TIL"/>
    <property type="match status" value="1"/>
</dbReference>
<accession>A0A8S4R4K5</accession>
<dbReference type="EMBL" id="CAKXAJ010024740">
    <property type="protein sequence ID" value="CAH2229695.1"/>
    <property type="molecule type" value="Genomic_DNA"/>
</dbReference>
<gene>
    <name evidence="4" type="primary">jg19238</name>
    <name evidence="4" type="ORF">PAEG_LOCUS9093</name>
</gene>
<dbReference type="Proteomes" id="UP000838756">
    <property type="component" value="Unassembled WGS sequence"/>
</dbReference>
<feature type="signal peptide" evidence="2">
    <location>
        <begin position="1"/>
        <end position="18"/>
    </location>
</feature>
<evidence type="ECO:0000313" key="4">
    <source>
        <dbReference type="EMBL" id="CAH2229695.1"/>
    </source>
</evidence>
<protein>
    <submittedName>
        <fullName evidence="4">Jg19238 protein</fullName>
    </submittedName>
</protein>
<evidence type="ECO:0000313" key="5">
    <source>
        <dbReference type="Proteomes" id="UP000838756"/>
    </source>
</evidence>
<name>A0A8S4R4K5_9NEOP</name>
<dbReference type="SUPFAM" id="SSF57567">
    <property type="entry name" value="Serine protease inhibitors"/>
    <property type="match status" value="1"/>
</dbReference>
<dbReference type="OrthoDB" id="7491005at2759"/>
<feature type="domain" description="TIL" evidence="3">
    <location>
        <begin position="143"/>
        <end position="199"/>
    </location>
</feature>
<feature type="region of interest" description="Disordered" evidence="1">
    <location>
        <begin position="277"/>
        <end position="317"/>
    </location>
</feature>
<feature type="compositionally biased region" description="Basic residues" evidence="1">
    <location>
        <begin position="292"/>
        <end position="317"/>
    </location>
</feature>
<dbReference type="InterPro" id="IPR036084">
    <property type="entry name" value="Ser_inhib-like_sf"/>
</dbReference>
<keyword evidence="2" id="KW-0732">Signal</keyword>
<feature type="region of interest" description="Disordered" evidence="1">
    <location>
        <begin position="787"/>
        <end position="813"/>
    </location>
</feature>
<dbReference type="Gene3D" id="2.10.25.10">
    <property type="entry name" value="Laminin"/>
    <property type="match status" value="1"/>
</dbReference>
<proteinExistence type="predicted"/>
<sequence length="924" mass="105975">MRYLLLLALLLYNIVTNATRPNPYDYDDPDGIKRHSFVDERRNRRKKALLKSFDEDHKDWDDRRYDRDIPGYLDDPEPKHFGGLDRQREIDPSLSVYRGQRLYENDDKMNMLHKARSAEVGRSPSFSGKESEKKTPFTMTCERQNERYEPCFAGCAAVTCDNPRERLRPCYPFCEPGCICIQPYVRDDRTHKCVLPEDCTNSKLIELHRRHSVIKPTQTQVNHVTSSLLFNPETATSTDKIDGNVDEIAKDANDLGDWLYNQFFKTIENQVINNTNDKDVLNRRSGSQQPVKKPKSSKKWRKRGKSSKQKGKREQLRRKLLRITENDSLFDLSSKSSSDSSDSSSSSDLSSMEYEIDEDNHHKHDDDEHGHKKIVMINKKPKQPLPSFIFLPNLDTPFYPPIGLHPPPIVPMYPMVPVPPVPLCPISGCDENVNKQHSATTSSASTTTARATNTTITIVSTSVQSSLPETTSAIALTTGDDKTTELPNADTKALRLKNKNKKKKAARLSNMMERDGRDTGEGLILYSNNNYFLFTKFQRLKEKMNNPSADLIIPSWQKNKQLFANKLTNQNADTKTAFLDNGIVNDEYLNNEINPHPLEDDMFPDNVDFKYITELIHRVDLNNKSNVLPPIEYNPLDNMELNRMPKIHRNKVSDYNIPFDTPENRRSNRPMYHKPDESYYANLGRQIATMIRGIDTHPKNVELAEKPGVVKNDPYLNNSPTSFWERSVRSPLSYFKTKNKKYEYLKGSNELLFDIENKVEIIASTASALTLREIENIVKIMEAAKKQIQRTNKPKKGDSRTSNKNLNIDLWPQKSQNHKDSVLSYLNKVKQENIENHYKTNNNMSTKPNSNFPDTDKQSCSSHKYFPITGIEPTALNQNARSKILFVLPKNKKVPFNSEIGPGGDIKHKNDFTRDQQISLKAKG</sequence>
<evidence type="ECO:0000256" key="2">
    <source>
        <dbReference type="SAM" id="SignalP"/>
    </source>
</evidence>
<feature type="chain" id="PRO_5035713402" evidence="2">
    <location>
        <begin position="19"/>
        <end position="924"/>
    </location>
</feature>
<feature type="compositionally biased region" description="Polar residues" evidence="1">
    <location>
        <begin position="915"/>
        <end position="924"/>
    </location>
</feature>
<comment type="caution">
    <text evidence="4">The sequence shown here is derived from an EMBL/GenBank/DDBJ whole genome shotgun (WGS) entry which is preliminary data.</text>
</comment>
<dbReference type="CDD" id="cd19941">
    <property type="entry name" value="TIL"/>
    <property type="match status" value="1"/>
</dbReference>
<feature type="region of interest" description="Disordered" evidence="1">
    <location>
        <begin position="899"/>
        <end position="924"/>
    </location>
</feature>
<feature type="compositionally biased region" description="Low complexity" evidence="1">
    <location>
        <begin position="331"/>
        <end position="351"/>
    </location>
</feature>
<evidence type="ECO:0000256" key="1">
    <source>
        <dbReference type="SAM" id="MobiDB-lite"/>
    </source>
</evidence>
<feature type="region of interest" description="Disordered" evidence="1">
    <location>
        <begin position="331"/>
        <end position="353"/>
    </location>
</feature>
<dbReference type="AlphaFoldDB" id="A0A8S4R4K5"/>
<organism evidence="4 5">
    <name type="scientific">Pararge aegeria aegeria</name>
    <dbReference type="NCBI Taxonomy" id="348720"/>
    <lineage>
        <taxon>Eukaryota</taxon>
        <taxon>Metazoa</taxon>
        <taxon>Ecdysozoa</taxon>
        <taxon>Arthropoda</taxon>
        <taxon>Hexapoda</taxon>
        <taxon>Insecta</taxon>
        <taxon>Pterygota</taxon>
        <taxon>Neoptera</taxon>
        <taxon>Endopterygota</taxon>
        <taxon>Lepidoptera</taxon>
        <taxon>Glossata</taxon>
        <taxon>Ditrysia</taxon>
        <taxon>Papilionoidea</taxon>
        <taxon>Nymphalidae</taxon>
        <taxon>Satyrinae</taxon>
        <taxon>Satyrini</taxon>
        <taxon>Parargina</taxon>
        <taxon>Pararge</taxon>
    </lineage>
</organism>